<keyword evidence="1" id="KW-0472">Membrane</keyword>
<evidence type="ECO:0008006" key="3">
    <source>
        <dbReference type="Google" id="ProtNLM"/>
    </source>
</evidence>
<keyword evidence="1" id="KW-1133">Transmembrane helix</keyword>
<proteinExistence type="predicted"/>
<evidence type="ECO:0000256" key="1">
    <source>
        <dbReference type="SAM" id="Phobius"/>
    </source>
</evidence>
<dbReference type="GeneID" id="89605085"/>
<dbReference type="EMBL" id="CACRUX010000063">
    <property type="protein sequence ID" value="VYU33923.1"/>
    <property type="molecule type" value="Genomic_DNA"/>
</dbReference>
<gene>
    <name evidence="2" type="ORF">VRLFYP33_01781</name>
</gene>
<organism evidence="2">
    <name type="scientific">Veillonella ratti</name>
    <dbReference type="NCBI Taxonomy" id="103892"/>
    <lineage>
        <taxon>Bacteria</taxon>
        <taxon>Bacillati</taxon>
        <taxon>Bacillota</taxon>
        <taxon>Negativicutes</taxon>
        <taxon>Veillonellales</taxon>
        <taxon>Veillonellaceae</taxon>
        <taxon>Veillonella</taxon>
    </lineage>
</organism>
<protein>
    <recommendedName>
        <fullName evidence="3">Holin</fullName>
    </recommendedName>
</protein>
<feature type="transmembrane region" description="Helical" evidence="1">
    <location>
        <begin position="12"/>
        <end position="30"/>
    </location>
</feature>
<name>A0A6N3E6G6_9FIRM</name>
<keyword evidence="1" id="KW-0812">Transmembrane</keyword>
<sequence length="61" mass="6448">MSLFEKVNIPDCLVIIGLVTALIMAIFYNLNELAMSIASGLLGYIGGTVKSAANQKGEDKS</sequence>
<dbReference type="AlphaFoldDB" id="A0A6N3E6G6"/>
<dbReference type="RefSeq" id="WP_009014525.1">
    <property type="nucleotide sequence ID" value="NZ_CACRUX010000063.1"/>
</dbReference>
<reference evidence="2" key="1">
    <citation type="submission" date="2019-11" db="EMBL/GenBank/DDBJ databases">
        <authorList>
            <person name="Feng L."/>
        </authorList>
    </citation>
    <scope>NUCLEOTIDE SEQUENCE</scope>
    <source>
        <strain evidence="2">VrattiLFYP33</strain>
    </source>
</reference>
<accession>A0A6N3E6G6</accession>
<evidence type="ECO:0000313" key="2">
    <source>
        <dbReference type="EMBL" id="VYU33923.1"/>
    </source>
</evidence>